<reference evidence="11 12" key="1">
    <citation type="submission" date="2017-10" db="EMBL/GenBank/DDBJ databases">
        <title>Sequencing the genomes of 1000 actinobacteria strains.</title>
        <authorList>
            <person name="Klenk H.-P."/>
        </authorList>
    </citation>
    <scope>NUCLEOTIDE SEQUENCE [LARGE SCALE GENOMIC DNA]</scope>
    <source>
        <strain evidence="11 12">DSM 15597</strain>
    </source>
</reference>
<evidence type="ECO:0000259" key="10">
    <source>
        <dbReference type="SMART" id="SM00822"/>
    </source>
</evidence>
<sequence>MKLAGATLLITGGGSGLGRQLARQSVARGAKVVLWDRNGAAAEQVAGELGASARWAQVDVTDTAAVGAAASEAGAVDVLINCAGVVTGKPLLEASEGEIRRTFEVNTLAGYWTTRALLPGMLERHSGLVVTIASAAGLVGVARQTDYAASKWAAIGFTESLRGELAGTGVGTLIVAPFYIDTGMFDGVKTRFPVLLPILKEAAAAGKILDAIERGRQQLIMPPMVRTVPWLRVLPVRAFDAVANFFGINHSMDEFRGRQS</sequence>
<keyword evidence="4" id="KW-0521">NADP</keyword>
<keyword evidence="7" id="KW-0443">Lipid metabolism</keyword>
<dbReference type="GO" id="GO:0006720">
    <property type="term" value="P:isoprenoid metabolic process"/>
    <property type="evidence" value="ECO:0007669"/>
    <property type="project" value="UniProtKB-ARBA"/>
</dbReference>
<dbReference type="PRINTS" id="PR00080">
    <property type="entry name" value="SDRFAMILY"/>
</dbReference>
<keyword evidence="6" id="KW-0560">Oxidoreductase</keyword>
<gene>
    <name evidence="11" type="ORF">ATK74_0263</name>
</gene>
<organism evidence="11 12">
    <name type="scientific">Propionicimonas paludicola</name>
    <dbReference type="NCBI Taxonomy" id="185243"/>
    <lineage>
        <taxon>Bacteria</taxon>
        <taxon>Bacillati</taxon>
        <taxon>Actinomycetota</taxon>
        <taxon>Actinomycetes</taxon>
        <taxon>Propionibacteriales</taxon>
        <taxon>Nocardioidaceae</taxon>
        <taxon>Propionicimonas</taxon>
    </lineage>
</organism>
<keyword evidence="3" id="KW-0812">Transmembrane</keyword>
<dbReference type="InterPro" id="IPR036291">
    <property type="entry name" value="NAD(P)-bd_dom_sf"/>
</dbReference>
<dbReference type="RefSeq" id="WP_098459349.1">
    <property type="nucleotide sequence ID" value="NZ_PDJC01000001.1"/>
</dbReference>
<dbReference type="OrthoDB" id="4690547at2"/>
<accession>A0A2A9CMW7</accession>
<dbReference type="GO" id="GO:0016020">
    <property type="term" value="C:membrane"/>
    <property type="evidence" value="ECO:0007669"/>
    <property type="project" value="UniProtKB-SubCell"/>
</dbReference>
<evidence type="ECO:0000256" key="7">
    <source>
        <dbReference type="ARBA" id="ARBA00023098"/>
    </source>
</evidence>
<dbReference type="InterPro" id="IPR057326">
    <property type="entry name" value="KR_dom"/>
</dbReference>
<dbReference type="CDD" id="cd05339">
    <property type="entry name" value="17beta-HSDXI-like_SDR_c"/>
    <property type="match status" value="1"/>
</dbReference>
<evidence type="ECO:0000256" key="5">
    <source>
        <dbReference type="ARBA" id="ARBA00022989"/>
    </source>
</evidence>
<name>A0A2A9CMW7_9ACTN</name>
<evidence type="ECO:0000256" key="9">
    <source>
        <dbReference type="RuleBase" id="RU000363"/>
    </source>
</evidence>
<dbReference type="Proteomes" id="UP000226079">
    <property type="component" value="Unassembled WGS sequence"/>
</dbReference>
<dbReference type="PROSITE" id="PS00061">
    <property type="entry name" value="ADH_SHORT"/>
    <property type="match status" value="1"/>
</dbReference>
<feature type="domain" description="Ketoreductase" evidence="10">
    <location>
        <begin position="6"/>
        <end position="188"/>
    </location>
</feature>
<protein>
    <submittedName>
        <fullName evidence="11">All-trans-retinol dehydrogenase (NAD+)</fullName>
    </submittedName>
</protein>
<dbReference type="GO" id="GO:0016616">
    <property type="term" value="F:oxidoreductase activity, acting on the CH-OH group of donors, NAD or NADP as acceptor"/>
    <property type="evidence" value="ECO:0007669"/>
    <property type="project" value="TreeGrafter"/>
</dbReference>
<dbReference type="Pfam" id="PF00106">
    <property type="entry name" value="adh_short"/>
    <property type="match status" value="1"/>
</dbReference>
<dbReference type="GO" id="GO:0042445">
    <property type="term" value="P:hormone metabolic process"/>
    <property type="evidence" value="ECO:0007669"/>
    <property type="project" value="UniProtKB-ARBA"/>
</dbReference>
<keyword evidence="8" id="KW-0472">Membrane</keyword>
<dbReference type="PANTHER" id="PTHR24322:SF736">
    <property type="entry name" value="RETINOL DEHYDROGENASE 10"/>
    <property type="match status" value="1"/>
</dbReference>
<dbReference type="SUPFAM" id="SSF51735">
    <property type="entry name" value="NAD(P)-binding Rossmann-fold domains"/>
    <property type="match status" value="1"/>
</dbReference>
<evidence type="ECO:0000313" key="11">
    <source>
        <dbReference type="EMBL" id="PFG15743.1"/>
    </source>
</evidence>
<keyword evidence="12" id="KW-1185">Reference proteome</keyword>
<dbReference type="InterPro" id="IPR020904">
    <property type="entry name" value="Sc_DH/Rdtase_CS"/>
</dbReference>
<dbReference type="PANTHER" id="PTHR24322">
    <property type="entry name" value="PKSB"/>
    <property type="match status" value="1"/>
</dbReference>
<evidence type="ECO:0000256" key="4">
    <source>
        <dbReference type="ARBA" id="ARBA00022857"/>
    </source>
</evidence>
<evidence type="ECO:0000256" key="1">
    <source>
        <dbReference type="ARBA" id="ARBA00004141"/>
    </source>
</evidence>
<dbReference type="GO" id="GO:0006066">
    <property type="term" value="P:alcohol metabolic process"/>
    <property type="evidence" value="ECO:0007669"/>
    <property type="project" value="UniProtKB-ARBA"/>
</dbReference>
<dbReference type="EMBL" id="PDJC01000001">
    <property type="protein sequence ID" value="PFG15743.1"/>
    <property type="molecule type" value="Genomic_DNA"/>
</dbReference>
<dbReference type="FunFam" id="3.40.50.720:FF:000131">
    <property type="entry name" value="Short-chain dehydrogenase/reductase 3"/>
    <property type="match status" value="1"/>
</dbReference>
<dbReference type="InterPro" id="IPR002347">
    <property type="entry name" value="SDR_fam"/>
</dbReference>
<evidence type="ECO:0000256" key="6">
    <source>
        <dbReference type="ARBA" id="ARBA00023002"/>
    </source>
</evidence>
<evidence type="ECO:0000313" key="12">
    <source>
        <dbReference type="Proteomes" id="UP000226079"/>
    </source>
</evidence>
<evidence type="ECO:0000256" key="3">
    <source>
        <dbReference type="ARBA" id="ARBA00022692"/>
    </source>
</evidence>
<dbReference type="PRINTS" id="PR00081">
    <property type="entry name" value="GDHRDH"/>
</dbReference>
<dbReference type="SMART" id="SM00822">
    <property type="entry name" value="PKS_KR"/>
    <property type="match status" value="1"/>
</dbReference>
<evidence type="ECO:0000256" key="2">
    <source>
        <dbReference type="ARBA" id="ARBA00006484"/>
    </source>
</evidence>
<evidence type="ECO:0000256" key="8">
    <source>
        <dbReference type="ARBA" id="ARBA00023136"/>
    </source>
</evidence>
<dbReference type="Gene3D" id="3.40.50.720">
    <property type="entry name" value="NAD(P)-binding Rossmann-like Domain"/>
    <property type="match status" value="1"/>
</dbReference>
<comment type="subcellular location">
    <subcellularLocation>
        <location evidence="1">Membrane</location>
        <topology evidence="1">Multi-pass membrane protein</topology>
    </subcellularLocation>
</comment>
<keyword evidence="5" id="KW-1133">Transmembrane helix</keyword>
<dbReference type="AlphaFoldDB" id="A0A2A9CMW7"/>
<comment type="caution">
    <text evidence="11">The sequence shown here is derived from an EMBL/GenBank/DDBJ whole genome shotgun (WGS) entry which is preliminary data.</text>
</comment>
<proteinExistence type="inferred from homology"/>
<comment type="similarity">
    <text evidence="2 9">Belongs to the short-chain dehydrogenases/reductases (SDR) family.</text>
</comment>